<evidence type="ECO:0000256" key="2">
    <source>
        <dbReference type="ARBA" id="ARBA00022692"/>
    </source>
</evidence>
<protein>
    <submittedName>
        <fullName evidence="7">MFS general substrate transporter</fullName>
    </submittedName>
</protein>
<name>A0A6G1HXN3_9PEZI</name>
<dbReference type="AlphaFoldDB" id="A0A6G1HXN3"/>
<dbReference type="PANTHER" id="PTHR23507">
    <property type="entry name" value="ZGC:174356"/>
    <property type="match status" value="1"/>
</dbReference>
<dbReference type="SUPFAM" id="SSF103473">
    <property type="entry name" value="MFS general substrate transporter"/>
    <property type="match status" value="1"/>
</dbReference>
<feature type="compositionally biased region" description="Basic and acidic residues" evidence="5">
    <location>
        <begin position="12"/>
        <end position="49"/>
    </location>
</feature>
<feature type="transmembrane region" description="Helical" evidence="6">
    <location>
        <begin position="433"/>
        <end position="452"/>
    </location>
</feature>
<dbReference type="PANTHER" id="PTHR23507:SF40">
    <property type="entry name" value="TETRACYCLINE-EFFLUX TRANSPORTER"/>
    <property type="match status" value="1"/>
</dbReference>
<feature type="transmembrane region" description="Helical" evidence="6">
    <location>
        <begin position="207"/>
        <end position="231"/>
    </location>
</feature>
<feature type="transmembrane region" description="Helical" evidence="6">
    <location>
        <begin position="76"/>
        <end position="95"/>
    </location>
</feature>
<organism evidence="7 8">
    <name type="scientific">Trichodelitschia bisporula</name>
    <dbReference type="NCBI Taxonomy" id="703511"/>
    <lineage>
        <taxon>Eukaryota</taxon>
        <taxon>Fungi</taxon>
        <taxon>Dikarya</taxon>
        <taxon>Ascomycota</taxon>
        <taxon>Pezizomycotina</taxon>
        <taxon>Dothideomycetes</taxon>
        <taxon>Dothideomycetes incertae sedis</taxon>
        <taxon>Phaeotrichales</taxon>
        <taxon>Phaeotrichaceae</taxon>
        <taxon>Trichodelitschia</taxon>
    </lineage>
</organism>
<evidence type="ECO:0000256" key="6">
    <source>
        <dbReference type="SAM" id="Phobius"/>
    </source>
</evidence>
<keyword evidence="4 6" id="KW-0472">Membrane</keyword>
<keyword evidence="8" id="KW-1185">Reference proteome</keyword>
<reference evidence="7" key="1">
    <citation type="journal article" date="2020" name="Stud. Mycol.">
        <title>101 Dothideomycetes genomes: a test case for predicting lifestyles and emergence of pathogens.</title>
        <authorList>
            <person name="Haridas S."/>
            <person name="Albert R."/>
            <person name="Binder M."/>
            <person name="Bloem J."/>
            <person name="Labutti K."/>
            <person name="Salamov A."/>
            <person name="Andreopoulos B."/>
            <person name="Baker S."/>
            <person name="Barry K."/>
            <person name="Bills G."/>
            <person name="Bluhm B."/>
            <person name="Cannon C."/>
            <person name="Castanera R."/>
            <person name="Culley D."/>
            <person name="Daum C."/>
            <person name="Ezra D."/>
            <person name="Gonzalez J."/>
            <person name="Henrissat B."/>
            <person name="Kuo A."/>
            <person name="Liang C."/>
            <person name="Lipzen A."/>
            <person name="Lutzoni F."/>
            <person name="Magnuson J."/>
            <person name="Mondo S."/>
            <person name="Nolan M."/>
            <person name="Ohm R."/>
            <person name="Pangilinan J."/>
            <person name="Park H.-J."/>
            <person name="Ramirez L."/>
            <person name="Alfaro M."/>
            <person name="Sun H."/>
            <person name="Tritt A."/>
            <person name="Yoshinaga Y."/>
            <person name="Zwiers L.-H."/>
            <person name="Turgeon B."/>
            <person name="Goodwin S."/>
            <person name="Spatafora J."/>
            <person name="Crous P."/>
            <person name="Grigoriev I."/>
        </authorList>
    </citation>
    <scope>NUCLEOTIDE SEQUENCE</scope>
    <source>
        <strain evidence="7">CBS 262.69</strain>
    </source>
</reference>
<feature type="transmembrane region" description="Helical" evidence="6">
    <location>
        <begin position="177"/>
        <end position="195"/>
    </location>
</feature>
<evidence type="ECO:0000256" key="1">
    <source>
        <dbReference type="ARBA" id="ARBA00004141"/>
    </source>
</evidence>
<dbReference type="GO" id="GO:0022857">
    <property type="term" value="F:transmembrane transporter activity"/>
    <property type="evidence" value="ECO:0007669"/>
    <property type="project" value="InterPro"/>
</dbReference>
<feature type="transmembrane region" description="Helical" evidence="6">
    <location>
        <begin position="243"/>
        <end position="266"/>
    </location>
</feature>
<dbReference type="OrthoDB" id="3026777at2759"/>
<comment type="subcellular location">
    <subcellularLocation>
        <location evidence="1">Membrane</location>
        <topology evidence="1">Multi-pass membrane protein</topology>
    </subcellularLocation>
</comment>
<feature type="region of interest" description="Disordered" evidence="5">
    <location>
        <begin position="1"/>
        <end position="49"/>
    </location>
</feature>
<keyword evidence="3 6" id="KW-1133">Transmembrane helix</keyword>
<dbReference type="InterPro" id="IPR011701">
    <property type="entry name" value="MFS"/>
</dbReference>
<evidence type="ECO:0000313" key="7">
    <source>
        <dbReference type="EMBL" id="KAF2400597.1"/>
    </source>
</evidence>
<dbReference type="GO" id="GO:0016020">
    <property type="term" value="C:membrane"/>
    <property type="evidence" value="ECO:0007669"/>
    <property type="project" value="UniProtKB-SubCell"/>
</dbReference>
<feature type="transmembrane region" description="Helical" evidence="6">
    <location>
        <begin position="391"/>
        <end position="412"/>
    </location>
</feature>
<evidence type="ECO:0000313" key="8">
    <source>
        <dbReference type="Proteomes" id="UP000799640"/>
    </source>
</evidence>
<keyword evidence="2 6" id="KW-0812">Transmembrane</keyword>
<feature type="transmembrane region" description="Helical" evidence="6">
    <location>
        <begin position="272"/>
        <end position="294"/>
    </location>
</feature>
<feature type="compositionally biased region" description="Acidic residues" evidence="5">
    <location>
        <begin position="1"/>
        <end position="11"/>
    </location>
</feature>
<evidence type="ECO:0000256" key="5">
    <source>
        <dbReference type="SAM" id="MobiDB-lite"/>
    </source>
</evidence>
<dbReference type="Gene3D" id="1.20.1250.20">
    <property type="entry name" value="MFS general substrate transporter like domains"/>
    <property type="match status" value="1"/>
</dbReference>
<dbReference type="Proteomes" id="UP000799640">
    <property type="component" value="Unassembled WGS sequence"/>
</dbReference>
<feature type="transmembrane region" description="Helical" evidence="6">
    <location>
        <begin position="458"/>
        <end position="479"/>
    </location>
</feature>
<dbReference type="EMBL" id="ML996694">
    <property type="protein sequence ID" value="KAF2400597.1"/>
    <property type="molecule type" value="Genomic_DNA"/>
</dbReference>
<feature type="transmembrane region" description="Helical" evidence="6">
    <location>
        <begin position="354"/>
        <end position="379"/>
    </location>
</feature>
<sequence length="573" mass="62945">MEGDQLLEVEEEFQRPPRRRDATERPVHLDSPYRDSEDTPLLRDDDSRRSSVDESASEWAGDVDWRHLPWWRRPSVFWLLGPYILTALAFGGIIVPKINLILSLICREYYADKSLKDPNFTFLPIVFGGDNPQCRTPEVQRRVTQFSLCGSLITGILSAIIAPKLGALSDRYGRKPLMVLTSAGMLSGEIITIFAANYPETFNVKWIFLGMAIDGLCGSFVASMALSHSYATDCTPPNRRNVVFGWFHGCMFTGIAIGPALAGKIIKETGSIVFMFYIALGCHVFYIVYLILIVPESLSMRLQHAGRARHEEAKATMSESADWITQIRRVNIFAPLKILYPTTPGTNKALRRNLVLLAAIDAIIFGVASGAGPIIIIYSNFKFAWTTWEQSIFMTVANTCRVACLMLVLPALTWIFRRGERGPMSGTDTFELGILRVAIAFDVLGYAMFAAADQSAVFMAAGALASFGGMGSPTLQGALTKHVRAGEIGQLLGAMGLLHSVGKIVGPIVFNGIYMATVASFPQMSFCILAVLFGGAWGLTWGIRPGVAMVDEEDKVRRREAGTVDGVEEQMGL</sequence>
<proteinExistence type="predicted"/>
<feature type="transmembrane region" description="Helical" evidence="6">
    <location>
        <begin position="491"/>
        <end position="514"/>
    </location>
</feature>
<evidence type="ECO:0000256" key="4">
    <source>
        <dbReference type="ARBA" id="ARBA00023136"/>
    </source>
</evidence>
<dbReference type="InterPro" id="IPR036259">
    <property type="entry name" value="MFS_trans_sf"/>
</dbReference>
<accession>A0A6G1HXN3</accession>
<feature type="transmembrane region" description="Helical" evidence="6">
    <location>
        <begin position="520"/>
        <end position="539"/>
    </location>
</feature>
<dbReference type="Pfam" id="PF07690">
    <property type="entry name" value="MFS_1"/>
    <property type="match status" value="1"/>
</dbReference>
<feature type="transmembrane region" description="Helical" evidence="6">
    <location>
        <begin position="145"/>
        <end position="165"/>
    </location>
</feature>
<evidence type="ECO:0000256" key="3">
    <source>
        <dbReference type="ARBA" id="ARBA00022989"/>
    </source>
</evidence>
<gene>
    <name evidence="7" type="ORF">EJ06DRAFT_398124</name>
</gene>